<dbReference type="InterPro" id="IPR012337">
    <property type="entry name" value="RNaseH-like_sf"/>
</dbReference>
<evidence type="ECO:0000259" key="9">
    <source>
        <dbReference type="SMART" id="SM00474"/>
    </source>
</evidence>
<organism evidence="10 11">
    <name type="scientific">Variovorax paradoxus</name>
    <dbReference type="NCBI Taxonomy" id="34073"/>
    <lineage>
        <taxon>Bacteria</taxon>
        <taxon>Pseudomonadati</taxon>
        <taxon>Pseudomonadota</taxon>
        <taxon>Betaproteobacteria</taxon>
        <taxon>Burkholderiales</taxon>
        <taxon>Comamonadaceae</taxon>
        <taxon>Variovorax</taxon>
    </lineage>
</organism>
<dbReference type="InterPro" id="IPR051132">
    <property type="entry name" value="3-5_Exonuclease_domain"/>
</dbReference>
<dbReference type="GO" id="GO:0046872">
    <property type="term" value="F:metal ion binding"/>
    <property type="evidence" value="ECO:0007669"/>
    <property type="project" value="UniProtKB-KW"/>
</dbReference>
<dbReference type="InterPro" id="IPR036397">
    <property type="entry name" value="RNaseH_sf"/>
</dbReference>
<protein>
    <recommendedName>
        <fullName evidence="6">3'-5' exonuclease</fullName>
    </recommendedName>
    <alternativeName>
        <fullName evidence="7">Werner Syndrome-like exonuclease</fullName>
    </alternativeName>
</protein>
<dbReference type="GO" id="GO:0006139">
    <property type="term" value="P:nucleobase-containing compound metabolic process"/>
    <property type="evidence" value="ECO:0007669"/>
    <property type="project" value="InterPro"/>
</dbReference>
<dbReference type="GO" id="GO:0003676">
    <property type="term" value="F:nucleic acid binding"/>
    <property type="evidence" value="ECO:0007669"/>
    <property type="project" value="InterPro"/>
</dbReference>
<name>A0A2W5Q9J2_VARPD</name>
<evidence type="ECO:0000256" key="2">
    <source>
        <dbReference type="ARBA" id="ARBA00022723"/>
    </source>
</evidence>
<keyword evidence="5" id="KW-0460">Magnesium</keyword>
<evidence type="ECO:0000256" key="3">
    <source>
        <dbReference type="ARBA" id="ARBA00022801"/>
    </source>
</evidence>
<evidence type="ECO:0000313" key="10">
    <source>
        <dbReference type="EMBL" id="PZQ74066.1"/>
    </source>
</evidence>
<dbReference type="InterPro" id="IPR002562">
    <property type="entry name" value="3'-5'_exonuclease_dom"/>
</dbReference>
<dbReference type="AlphaFoldDB" id="A0A2W5Q9J2"/>
<keyword evidence="3" id="KW-0378">Hydrolase</keyword>
<dbReference type="SMART" id="SM00474">
    <property type="entry name" value="35EXOc"/>
    <property type="match status" value="1"/>
</dbReference>
<evidence type="ECO:0000313" key="11">
    <source>
        <dbReference type="Proteomes" id="UP000249135"/>
    </source>
</evidence>
<evidence type="ECO:0000256" key="5">
    <source>
        <dbReference type="ARBA" id="ARBA00022842"/>
    </source>
</evidence>
<dbReference type="PANTHER" id="PTHR13620">
    <property type="entry name" value="3-5 EXONUCLEASE"/>
    <property type="match status" value="1"/>
</dbReference>
<gene>
    <name evidence="10" type="ORF">DI563_13275</name>
</gene>
<dbReference type="PANTHER" id="PTHR13620:SF109">
    <property type="entry name" value="3'-5' EXONUCLEASE"/>
    <property type="match status" value="1"/>
</dbReference>
<evidence type="ECO:0000256" key="6">
    <source>
        <dbReference type="ARBA" id="ARBA00040531"/>
    </source>
</evidence>
<sequence>MSEAPSDPATPAARRRPSAPAVPTRDEIALLPLFEGLPLDAITVVRTPADADRARDALLTAGVCGFDTESKPTFRKDEVNTGPHVLQFATRERAWLFQLLRADCLPIAADLLASPVLVKVGFGLDTDRTLIRNRLAVEPTAVVDLDHEFRRRGHRQSVGVKSAVALVFGQRFVKSRKATTSNWAAARLTEAQLRYAANDAYAALWVYEALGMAAGTR</sequence>
<evidence type="ECO:0000256" key="8">
    <source>
        <dbReference type="SAM" id="MobiDB-lite"/>
    </source>
</evidence>
<accession>A0A2W5Q9J2</accession>
<dbReference type="Gene3D" id="3.30.420.10">
    <property type="entry name" value="Ribonuclease H-like superfamily/Ribonuclease H"/>
    <property type="match status" value="1"/>
</dbReference>
<keyword evidence="2" id="KW-0479">Metal-binding</keyword>
<keyword evidence="1" id="KW-0540">Nuclease</keyword>
<dbReference type="EMBL" id="QFPP01000150">
    <property type="protein sequence ID" value="PZQ74066.1"/>
    <property type="molecule type" value="Genomic_DNA"/>
</dbReference>
<dbReference type="GO" id="GO:0008408">
    <property type="term" value="F:3'-5' exonuclease activity"/>
    <property type="evidence" value="ECO:0007669"/>
    <property type="project" value="InterPro"/>
</dbReference>
<dbReference type="Proteomes" id="UP000249135">
    <property type="component" value="Unassembled WGS sequence"/>
</dbReference>
<dbReference type="Pfam" id="PF01612">
    <property type="entry name" value="DNA_pol_A_exo1"/>
    <property type="match status" value="1"/>
</dbReference>
<evidence type="ECO:0000256" key="4">
    <source>
        <dbReference type="ARBA" id="ARBA00022839"/>
    </source>
</evidence>
<comment type="caution">
    <text evidence="10">The sequence shown here is derived from an EMBL/GenBank/DDBJ whole genome shotgun (WGS) entry which is preliminary data.</text>
</comment>
<dbReference type="CDD" id="cd06141">
    <property type="entry name" value="WRN_exo"/>
    <property type="match status" value="1"/>
</dbReference>
<proteinExistence type="predicted"/>
<keyword evidence="4 10" id="KW-0269">Exonuclease</keyword>
<evidence type="ECO:0000256" key="1">
    <source>
        <dbReference type="ARBA" id="ARBA00022722"/>
    </source>
</evidence>
<feature type="region of interest" description="Disordered" evidence="8">
    <location>
        <begin position="1"/>
        <end position="21"/>
    </location>
</feature>
<evidence type="ECO:0000256" key="7">
    <source>
        <dbReference type="ARBA" id="ARBA00042761"/>
    </source>
</evidence>
<feature type="domain" description="3'-5' exonuclease" evidence="9">
    <location>
        <begin position="42"/>
        <end position="215"/>
    </location>
</feature>
<dbReference type="SUPFAM" id="SSF53098">
    <property type="entry name" value="Ribonuclease H-like"/>
    <property type="match status" value="1"/>
</dbReference>
<reference evidence="10 11" key="1">
    <citation type="submission" date="2017-08" db="EMBL/GenBank/DDBJ databases">
        <title>Infants hospitalized years apart are colonized by the same room-sourced microbial strains.</title>
        <authorList>
            <person name="Brooks B."/>
            <person name="Olm M.R."/>
            <person name="Firek B.A."/>
            <person name="Baker R."/>
            <person name="Thomas B.C."/>
            <person name="Morowitz M.J."/>
            <person name="Banfield J.F."/>
        </authorList>
    </citation>
    <scope>NUCLEOTIDE SEQUENCE [LARGE SCALE GENOMIC DNA]</scope>
    <source>
        <strain evidence="10">S2_005_003_R2_41</strain>
    </source>
</reference>